<evidence type="ECO:0000259" key="7">
    <source>
        <dbReference type="SMART" id="SM00014"/>
    </source>
</evidence>
<dbReference type="AlphaFoldDB" id="A0A0M3K4A9"/>
<dbReference type="InterPro" id="IPR000326">
    <property type="entry name" value="PAP2/HPO"/>
</dbReference>
<evidence type="ECO:0000256" key="1">
    <source>
        <dbReference type="ARBA" id="ARBA00004141"/>
    </source>
</evidence>
<feature type="transmembrane region" description="Helical" evidence="6">
    <location>
        <begin position="26"/>
        <end position="52"/>
    </location>
</feature>
<evidence type="ECO:0000313" key="10">
    <source>
        <dbReference type="WBParaSite" id="ASIM_0001580001-mRNA-1"/>
    </source>
</evidence>
<comment type="subcellular location">
    <subcellularLocation>
        <location evidence="1">Membrane</location>
        <topology evidence="1">Multi-pass membrane protein</topology>
    </subcellularLocation>
</comment>
<keyword evidence="9" id="KW-1185">Reference proteome</keyword>
<evidence type="ECO:0000313" key="9">
    <source>
        <dbReference type="Proteomes" id="UP000267096"/>
    </source>
</evidence>
<dbReference type="OrthoDB" id="8907274at2759"/>
<keyword evidence="5 6" id="KW-0472">Membrane</keyword>
<name>A0A0M3K4A9_ANISI</name>
<evidence type="ECO:0000313" key="8">
    <source>
        <dbReference type="EMBL" id="VDK54510.1"/>
    </source>
</evidence>
<evidence type="ECO:0000256" key="2">
    <source>
        <dbReference type="ARBA" id="ARBA00008816"/>
    </source>
</evidence>
<proteinExistence type="inferred from homology"/>
<feature type="transmembrane region" description="Helical" evidence="6">
    <location>
        <begin position="323"/>
        <end position="342"/>
    </location>
</feature>
<dbReference type="PANTHER" id="PTHR10165">
    <property type="entry name" value="LIPID PHOSPHATE PHOSPHATASE"/>
    <property type="match status" value="1"/>
</dbReference>
<dbReference type="GO" id="GO:0005886">
    <property type="term" value="C:plasma membrane"/>
    <property type="evidence" value="ECO:0007669"/>
    <property type="project" value="TreeGrafter"/>
</dbReference>
<dbReference type="WBParaSite" id="ASIM_0001580001-mRNA-1">
    <property type="protein sequence ID" value="ASIM_0001580001-mRNA-1"/>
    <property type="gene ID" value="ASIM_0001580001"/>
</dbReference>
<evidence type="ECO:0000256" key="6">
    <source>
        <dbReference type="SAM" id="Phobius"/>
    </source>
</evidence>
<feature type="transmembrane region" description="Helical" evidence="6">
    <location>
        <begin position="181"/>
        <end position="203"/>
    </location>
</feature>
<sequence>MPLRRVTLSGRLAQYESDEPESVKLVLLKGFCAVLIDVLVAVIVAAIAFKFFMNYLVAPYERGFYCHEVSVEVPVPAELNGLIAEQADDLVVTHWIHSDLWPPLTIETKPGRSIDMVAIQYRVWVALTLFQVESLSNPFYPNTINTRHLLGVTLVTPFVLVLFAEGIFFSASKGTNRLRKYFYSVTFVYLEFVLAYTIALFIMEGVKCCFARLRPHYLSVCKPDWSRINCSDPNKFIENAYCTNDDAHRIRIGRQSFPSGHSAAAILLFVFIYHYLTSNSFLSFHVNTPICCGFLYFLLLQTSSLQLKTSSLVKASNIPLLRHLRRFLLIVFGLWAVIVLVSRVTDYWHHPSDVLGGILLGLFSAFVTFARRDSSSVYERRNLSHPHLQ</sequence>
<dbReference type="GO" id="GO:0046839">
    <property type="term" value="P:phospholipid dephosphorylation"/>
    <property type="evidence" value="ECO:0007669"/>
    <property type="project" value="TreeGrafter"/>
</dbReference>
<gene>
    <name evidence="8" type="ORF">ASIM_LOCUS15207</name>
</gene>
<evidence type="ECO:0000256" key="4">
    <source>
        <dbReference type="ARBA" id="ARBA00022989"/>
    </source>
</evidence>
<dbReference type="Pfam" id="PF01569">
    <property type="entry name" value="PAP2"/>
    <property type="match status" value="1"/>
</dbReference>
<feature type="transmembrane region" description="Helical" evidence="6">
    <location>
        <begin position="257"/>
        <end position="276"/>
    </location>
</feature>
<dbReference type="GO" id="GO:0007165">
    <property type="term" value="P:signal transduction"/>
    <property type="evidence" value="ECO:0007669"/>
    <property type="project" value="TreeGrafter"/>
</dbReference>
<dbReference type="GO" id="GO:0006644">
    <property type="term" value="P:phospholipid metabolic process"/>
    <property type="evidence" value="ECO:0007669"/>
    <property type="project" value="InterPro"/>
</dbReference>
<dbReference type="PANTHER" id="PTHR10165:SF174">
    <property type="entry name" value="PHOSPHATIDIC ACID PHOSPHATASE TYPE 2_HALOPEROXIDASE DOMAIN-CONTAINING PROTEIN"/>
    <property type="match status" value="1"/>
</dbReference>
<feature type="transmembrane region" description="Helical" evidence="6">
    <location>
        <begin position="149"/>
        <end position="169"/>
    </location>
</feature>
<protein>
    <submittedName>
        <fullName evidence="10">AcidPPc domain-containing protein</fullName>
    </submittedName>
</protein>
<dbReference type="InterPro" id="IPR036938">
    <property type="entry name" value="PAP2/HPO_sf"/>
</dbReference>
<evidence type="ECO:0000256" key="3">
    <source>
        <dbReference type="ARBA" id="ARBA00022692"/>
    </source>
</evidence>
<keyword evidence="4 6" id="KW-1133">Transmembrane helix</keyword>
<comment type="similarity">
    <text evidence="2">Belongs to the PA-phosphatase related phosphoesterase family.</text>
</comment>
<dbReference type="EMBL" id="UYRR01032176">
    <property type="protein sequence ID" value="VDK54510.1"/>
    <property type="molecule type" value="Genomic_DNA"/>
</dbReference>
<dbReference type="InterPro" id="IPR043216">
    <property type="entry name" value="PAP-like"/>
</dbReference>
<reference evidence="10" key="1">
    <citation type="submission" date="2017-02" db="UniProtKB">
        <authorList>
            <consortium name="WormBaseParasite"/>
        </authorList>
    </citation>
    <scope>IDENTIFICATION</scope>
</reference>
<dbReference type="Proteomes" id="UP000267096">
    <property type="component" value="Unassembled WGS sequence"/>
</dbReference>
<feature type="transmembrane region" description="Helical" evidence="6">
    <location>
        <begin position="354"/>
        <end position="371"/>
    </location>
</feature>
<dbReference type="SMART" id="SM00014">
    <property type="entry name" value="acidPPc"/>
    <property type="match status" value="1"/>
</dbReference>
<evidence type="ECO:0000256" key="5">
    <source>
        <dbReference type="ARBA" id="ARBA00023136"/>
    </source>
</evidence>
<accession>A0A0M3K4A9</accession>
<keyword evidence="3 6" id="KW-0812">Transmembrane</keyword>
<organism evidence="10">
    <name type="scientific">Anisakis simplex</name>
    <name type="common">Herring worm</name>
    <dbReference type="NCBI Taxonomy" id="6269"/>
    <lineage>
        <taxon>Eukaryota</taxon>
        <taxon>Metazoa</taxon>
        <taxon>Ecdysozoa</taxon>
        <taxon>Nematoda</taxon>
        <taxon>Chromadorea</taxon>
        <taxon>Rhabditida</taxon>
        <taxon>Spirurina</taxon>
        <taxon>Ascaridomorpha</taxon>
        <taxon>Ascaridoidea</taxon>
        <taxon>Anisakidae</taxon>
        <taxon>Anisakis</taxon>
        <taxon>Anisakis simplex complex</taxon>
    </lineage>
</organism>
<feature type="transmembrane region" description="Helical" evidence="6">
    <location>
        <begin position="282"/>
        <end position="302"/>
    </location>
</feature>
<dbReference type="GO" id="GO:0008195">
    <property type="term" value="F:phosphatidate phosphatase activity"/>
    <property type="evidence" value="ECO:0007669"/>
    <property type="project" value="TreeGrafter"/>
</dbReference>
<feature type="domain" description="Phosphatidic acid phosphatase type 2/haloperoxidase" evidence="7">
    <location>
        <begin position="188"/>
        <end position="369"/>
    </location>
</feature>
<dbReference type="SUPFAM" id="SSF48317">
    <property type="entry name" value="Acid phosphatase/Vanadium-dependent haloperoxidase"/>
    <property type="match status" value="1"/>
</dbReference>
<dbReference type="Gene3D" id="1.20.144.10">
    <property type="entry name" value="Phosphatidic acid phosphatase type 2/haloperoxidase"/>
    <property type="match status" value="1"/>
</dbReference>
<reference evidence="8 9" key="2">
    <citation type="submission" date="2018-11" db="EMBL/GenBank/DDBJ databases">
        <authorList>
            <consortium name="Pathogen Informatics"/>
        </authorList>
    </citation>
    <scope>NUCLEOTIDE SEQUENCE [LARGE SCALE GENOMIC DNA]</scope>
</reference>